<evidence type="ECO:0000256" key="8">
    <source>
        <dbReference type="ARBA" id="ARBA00023136"/>
    </source>
</evidence>
<evidence type="ECO:0000256" key="3">
    <source>
        <dbReference type="ARBA" id="ARBA00022475"/>
    </source>
</evidence>
<dbReference type="PANTHER" id="PTHR43394">
    <property type="entry name" value="ATP-DEPENDENT PERMEASE MDL1, MITOCHONDRIAL"/>
    <property type="match status" value="1"/>
</dbReference>
<feature type="transmembrane region" description="Helical" evidence="9">
    <location>
        <begin position="166"/>
        <end position="186"/>
    </location>
</feature>
<keyword evidence="13" id="KW-1185">Reference proteome</keyword>
<dbReference type="InterPro" id="IPR039421">
    <property type="entry name" value="Type_1_exporter"/>
</dbReference>
<evidence type="ECO:0000313" key="12">
    <source>
        <dbReference type="EMBL" id="GHO90652.1"/>
    </source>
</evidence>
<dbReference type="InterPro" id="IPR027417">
    <property type="entry name" value="P-loop_NTPase"/>
</dbReference>
<proteinExistence type="predicted"/>
<dbReference type="FunFam" id="3.40.50.300:FF:000299">
    <property type="entry name" value="ABC transporter ATP-binding protein/permease"/>
    <property type="match status" value="1"/>
</dbReference>
<dbReference type="Proteomes" id="UP000597444">
    <property type="component" value="Unassembled WGS sequence"/>
</dbReference>
<keyword evidence="5" id="KW-0547">Nucleotide-binding</keyword>
<dbReference type="SUPFAM" id="SSF52540">
    <property type="entry name" value="P-loop containing nucleoside triphosphate hydrolases"/>
    <property type="match status" value="1"/>
</dbReference>
<evidence type="ECO:0000256" key="5">
    <source>
        <dbReference type="ARBA" id="ARBA00022741"/>
    </source>
</evidence>
<dbReference type="Pfam" id="PF00005">
    <property type="entry name" value="ABC_tran"/>
    <property type="match status" value="1"/>
</dbReference>
<dbReference type="InterPro" id="IPR003593">
    <property type="entry name" value="AAA+_ATPase"/>
</dbReference>
<organism evidence="12 13">
    <name type="scientific">Reticulibacter mediterranei</name>
    <dbReference type="NCBI Taxonomy" id="2778369"/>
    <lineage>
        <taxon>Bacteria</taxon>
        <taxon>Bacillati</taxon>
        <taxon>Chloroflexota</taxon>
        <taxon>Ktedonobacteria</taxon>
        <taxon>Ktedonobacterales</taxon>
        <taxon>Reticulibacteraceae</taxon>
        <taxon>Reticulibacter</taxon>
    </lineage>
</organism>
<dbReference type="GO" id="GO:0005524">
    <property type="term" value="F:ATP binding"/>
    <property type="evidence" value="ECO:0007669"/>
    <property type="project" value="UniProtKB-KW"/>
</dbReference>
<evidence type="ECO:0000256" key="4">
    <source>
        <dbReference type="ARBA" id="ARBA00022692"/>
    </source>
</evidence>
<dbReference type="PANTHER" id="PTHR43394:SF1">
    <property type="entry name" value="ATP-BINDING CASSETTE SUB-FAMILY B MEMBER 10, MITOCHONDRIAL"/>
    <property type="match status" value="1"/>
</dbReference>
<dbReference type="AlphaFoldDB" id="A0A8J3MY88"/>
<keyword evidence="4 9" id="KW-0812">Transmembrane</keyword>
<dbReference type="EMBL" id="BNJK01000001">
    <property type="protein sequence ID" value="GHO90652.1"/>
    <property type="molecule type" value="Genomic_DNA"/>
</dbReference>
<evidence type="ECO:0000259" key="11">
    <source>
        <dbReference type="PROSITE" id="PS50929"/>
    </source>
</evidence>
<evidence type="ECO:0000256" key="6">
    <source>
        <dbReference type="ARBA" id="ARBA00022840"/>
    </source>
</evidence>
<dbReference type="InterPro" id="IPR036640">
    <property type="entry name" value="ABC1_TM_sf"/>
</dbReference>
<evidence type="ECO:0000256" key="9">
    <source>
        <dbReference type="SAM" id="Phobius"/>
    </source>
</evidence>
<evidence type="ECO:0000259" key="10">
    <source>
        <dbReference type="PROSITE" id="PS50893"/>
    </source>
</evidence>
<dbReference type="RefSeq" id="WP_220201601.1">
    <property type="nucleotide sequence ID" value="NZ_BNJK01000001.1"/>
</dbReference>
<protein>
    <submittedName>
        <fullName evidence="12">Putative ABC transporter ATP-binding protein</fullName>
    </submittedName>
</protein>
<comment type="caution">
    <text evidence="12">The sequence shown here is derived from an EMBL/GenBank/DDBJ whole genome shotgun (WGS) entry which is preliminary data.</text>
</comment>
<dbReference type="Pfam" id="PF00664">
    <property type="entry name" value="ABC_membrane"/>
    <property type="match status" value="1"/>
</dbReference>
<keyword evidence="8 9" id="KW-0472">Membrane</keyword>
<keyword evidence="3" id="KW-1003">Cell membrane</keyword>
<feature type="transmembrane region" description="Helical" evidence="9">
    <location>
        <begin position="192"/>
        <end position="210"/>
    </location>
</feature>
<dbReference type="InterPro" id="IPR011527">
    <property type="entry name" value="ABC1_TM_dom"/>
</dbReference>
<dbReference type="SMART" id="SM00382">
    <property type="entry name" value="AAA"/>
    <property type="match status" value="1"/>
</dbReference>
<keyword evidence="2" id="KW-0813">Transport</keyword>
<keyword evidence="6 12" id="KW-0067">ATP-binding</keyword>
<feature type="transmembrane region" description="Helical" evidence="9">
    <location>
        <begin position="274"/>
        <end position="296"/>
    </location>
</feature>
<dbReference type="PROSITE" id="PS50893">
    <property type="entry name" value="ABC_TRANSPORTER_2"/>
    <property type="match status" value="1"/>
</dbReference>
<sequence length="625" mass="69725">MVGFLYRNLKGHRLIILIATMMTCLQVMADLLAPFPLKFIIDKVKDNVDPSLTYPFLGNILDFFDTLDTTHRLMTVPPGKHSTFGIILFATAMLLIFNQISALLTYLQMSIATIVGQNLTLSLRRQLFGHLQLLPLGWHSRQKKGDLVQRVVGDITNIEKLVTDGLIDLLAGILTVLGVSVIMLLIDWRFTMLAILLIPALFLLILKYTFSIKQATKKASWATGQVAHIASENIGAITEVKAFTMEQSEAKRFAIHTEKNREVALRAGILQAQFTPLVAIMVALGTTFIIGIGAYVAAISDFVFWFLTIEQGRLTIGTLVVFLTYLKMLYQPMRNLSKLASLATLAASGTERLQEVLNQTPEVDKHFEVQKKPVHLRGHITYENVFFGYTKDQTVLKGIHLHIPAGRKIALVGLSGSGKTTLVNLLLRFYEVQHGCIKIDSVNIKEFALTSLRQNVSLMSQDSVLFEGTLRNNIEIGQPDASLDQIINAAKKARIHDFIMSMPLGYDTPVYEQGKNFSCGQRQRIVIARAILRDAPILILDEPTANLDVETEAEVMHALSILMANRTVLIVSHRLNILGSMDEILVLREGKIAERGTLNELRQKNGIFACMLAEKNRYNSNSNQC</sequence>
<evidence type="ECO:0000256" key="1">
    <source>
        <dbReference type="ARBA" id="ARBA00004651"/>
    </source>
</evidence>
<dbReference type="Gene3D" id="1.20.1560.10">
    <property type="entry name" value="ABC transporter type 1, transmembrane domain"/>
    <property type="match status" value="1"/>
</dbReference>
<feature type="transmembrane region" description="Helical" evidence="9">
    <location>
        <begin position="84"/>
        <end position="107"/>
    </location>
</feature>
<evidence type="ECO:0000256" key="2">
    <source>
        <dbReference type="ARBA" id="ARBA00022448"/>
    </source>
</evidence>
<dbReference type="GO" id="GO:0005886">
    <property type="term" value="C:plasma membrane"/>
    <property type="evidence" value="ECO:0007669"/>
    <property type="project" value="UniProtKB-SubCell"/>
</dbReference>
<feature type="transmembrane region" description="Helical" evidence="9">
    <location>
        <begin position="302"/>
        <end position="326"/>
    </location>
</feature>
<comment type="subcellular location">
    <subcellularLocation>
        <location evidence="1">Cell membrane</location>
        <topology evidence="1">Multi-pass membrane protein</topology>
    </subcellularLocation>
</comment>
<dbReference type="PROSITE" id="PS50929">
    <property type="entry name" value="ABC_TM1F"/>
    <property type="match status" value="1"/>
</dbReference>
<name>A0A8J3MY88_9CHLR</name>
<dbReference type="Gene3D" id="3.40.50.300">
    <property type="entry name" value="P-loop containing nucleotide triphosphate hydrolases"/>
    <property type="match status" value="1"/>
</dbReference>
<feature type="domain" description="ABC transmembrane type-1" evidence="11">
    <location>
        <begin position="17"/>
        <end position="345"/>
    </location>
</feature>
<dbReference type="SUPFAM" id="SSF90123">
    <property type="entry name" value="ABC transporter transmembrane region"/>
    <property type="match status" value="1"/>
</dbReference>
<gene>
    <name evidence="12" type="ORF">KSF_007000</name>
</gene>
<accession>A0A8J3MY88</accession>
<dbReference type="GO" id="GO:0015421">
    <property type="term" value="F:ABC-type oligopeptide transporter activity"/>
    <property type="evidence" value="ECO:0007669"/>
    <property type="project" value="TreeGrafter"/>
</dbReference>
<dbReference type="CDD" id="cd18564">
    <property type="entry name" value="ABC_6TM_exporter_like"/>
    <property type="match status" value="1"/>
</dbReference>
<reference evidence="12" key="1">
    <citation type="submission" date="2020-10" db="EMBL/GenBank/DDBJ databases">
        <title>Taxonomic study of unclassified bacteria belonging to the class Ktedonobacteria.</title>
        <authorList>
            <person name="Yabe S."/>
            <person name="Wang C.M."/>
            <person name="Zheng Y."/>
            <person name="Sakai Y."/>
            <person name="Cavaletti L."/>
            <person name="Monciardini P."/>
            <person name="Donadio S."/>
        </authorList>
    </citation>
    <scope>NUCLEOTIDE SEQUENCE</scope>
    <source>
        <strain evidence="12">ID150040</strain>
    </source>
</reference>
<feature type="domain" description="ABC transporter" evidence="10">
    <location>
        <begin position="380"/>
        <end position="614"/>
    </location>
</feature>
<keyword evidence="7 9" id="KW-1133">Transmembrane helix</keyword>
<dbReference type="InterPro" id="IPR003439">
    <property type="entry name" value="ABC_transporter-like_ATP-bd"/>
</dbReference>
<evidence type="ECO:0000313" key="13">
    <source>
        <dbReference type="Proteomes" id="UP000597444"/>
    </source>
</evidence>
<evidence type="ECO:0000256" key="7">
    <source>
        <dbReference type="ARBA" id="ARBA00022989"/>
    </source>
</evidence>
<dbReference type="GO" id="GO:0016887">
    <property type="term" value="F:ATP hydrolysis activity"/>
    <property type="evidence" value="ECO:0007669"/>
    <property type="project" value="InterPro"/>
</dbReference>